<dbReference type="SUPFAM" id="SSF48371">
    <property type="entry name" value="ARM repeat"/>
    <property type="match status" value="1"/>
</dbReference>
<dbReference type="InterPro" id="IPR052608">
    <property type="entry name" value="U-box_domain_protein"/>
</dbReference>
<reference evidence="1" key="1">
    <citation type="submission" date="2014-09" db="EMBL/GenBank/DDBJ databases">
        <authorList>
            <person name="Magalhaes I.L.F."/>
            <person name="Oliveira U."/>
            <person name="Santos F.R."/>
            <person name="Vidigal T.H.D.A."/>
            <person name="Brescovit A.D."/>
            <person name="Santos A.J."/>
        </authorList>
    </citation>
    <scope>NUCLEOTIDE SEQUENCE</scope>
    <source>
        <tissue evidence="1">Shoot tissue taken approximately 20 cm above the soil surface</tissue>
    </source>
</reference>
<evidence type="ECO:0000313" key="1">
    <source>
        <dbReference type="EMBL" id="JAD90250.1"/>
    </source>
</evidence>
<dbReference type="InterPro" id="IPR016024">
    <property type="entry name" value="ARM-type_fold"/>
</dbReference>
<dbReference type="PANTHER" id="PTHR45958:SF4">
    <property type="entry name" value="U-BOX DOMAIN-CONTAINING PROTEIN 42-RELATED"/>
    <property type="match status" value="1"/>
</dbReference>
<sequence length="307" mass="33431">MLLARLPYQHIALNLALLNRSAASTVLAKIEEMQRGEMRASRHAKAYMEGLIGALVRLTMTLYDPDVLLAAMDHNFTSVLTDLLVRSAGSDEVQRLAAAGLENLSSQSPNLSQPPTEERRPRRKNILQRLREAHSSRVHDNRKPSAHGRVCPVHRGVCSPSTTFCLVEAGAVEGLLGVLESNENGLVVEAALGALCTLLDDAVDVTSGVAVLAEHDAARHVLRALRQHRDGGAAAAVARRCFWAVERFLMHGGERCVREVTGDRALPSLLVSAFHKGDAATKQVAESVLRCLHRMPDYTATYESVEL</sequence>
<dbReference type="InterPro" id="IPR011989">
    <property type="entry name" value="ARM-like"/>
</dbReference>
<name>A0A0A9DX50_ARUDO</name>
<accession>A0A0A9DX50</accession>
<dbReference type="Gene3D" id="1.25.10.10">
    <property type="entry name" value="Leucine-rich Repeat Variant"/>
    <property type="match status" value="1"/>
</dbReference>
<dbReference type="SMART" id="SM00185">
    <property type="entry name" value="ARM"/>
    <property type="match status" value="2"/>
</dbReference>
<protein>
    <submittedName>
        <fullName evidence="1">Uncharacterized protein</fullName>
    </submittedName>
</protein>
<dbReference type="PANTHER" id="PTHR45958">
    <property type="entry name" value="RING-TYPE E3 UBIQUITIN TRANSFERASE"/>
    <property type="match status" value="1"/>
</dbReference>
<dbReference type="InterPro" id="IPR000225">
    <property type="entry name" value="Armadillo"/>
</dbReference>
<proteinExistence type="predicted"/>
<reference evidence="1" key="2">
    <citation type="journal article" date="2015" name="Data Brief">
        <title>Shoot transcriptome of the giant reed, Arundo donax.</title>
        <authorList>
            <person name="Barrero R.A."/>
            <person name="Guerrero F.D."/>
            <person name="Moolhuijzen P."/>
            <person name="Goolsby J.A."/>
            <person name="Tidwell J."/>
            <person name="Bellgard S.E."/>
            <person name="Bellgard M.I."/>
        </authorList>
    </citation>
    <scope>NUCLEOTIDE SEQUENCE</scope>
    <source>
        <tissue evidence="1">Shoot tissue taken approximately 20 cm above the soil surface</tissue>
    </source>
</reference>
<dbReference type="EMBL" id="GBRH01207645">
    <property type="protein sequence ID" value="JAD90250.1"/>
    <property type="molecule type" value="Transcribed_RNA"/>
</dbReference>
<dbReference type="AlphaFoldDB" id="A0A0A9DX50"/>
<organism evidence="1">
    <name type="scientific">Arundo donax</name>
    <name type="common">Giant reed</name>
    <name type="synonym">Donax arundinaceus</name>
    <dbReference type="NCBI Taxonomy" id="35708"/>
    <lineage>
        <taxon>Eukaryota</taxon>
        <taxon>Viridiplantae</taxon>
        <taxon>Streptophyta</taxon>
        <taxon>Embryophyta</taxon>
        <taxon>Tracheophyta</taxon>
        <taxon>Spermatophyta</taxon>
        <taxon>Magnoliopsida</taxon>
        <taxon>Liliopsida</taxon>
        <taxon>Poales</taxon>
        <taxon>Poaceae</taxon>
        <taxon>PACMAD clade</taxon>
        <taxon>Arundinoideae</taxon>
        <taxon>Arundineae</taxon>
        <taxon>Arundo</taxon>
    </lineage>
</organism>